<evidence type="ECO:0000256" key="5">
    <source>
        <dbReference type="SAM" id="MobiDB-lite"/>
    </source>
</evidence>
<dbReference type="PRINTS" id="PR01727">
    <property type="entry name" value="DNABINDINGHU"/>
</dbReference>
<evidence type="ECO:0000313" key="7">
    <source>
        <dbReference type="Proteomes" id="UP000719942"/>
    </source>
</evidence>
<comment type="similarity">
    <text evidence="1 4">Belongs to the bacterial histone-like protein family.</text>
</comment>
<sequence>MNKTELIAAVAEKAGMSKKDADNAVNAMIDTIVKAVSEDEKVQIVGFGTFEVRSRSERQGRDPRTNSPITIPASKVPAFKAGKAFKDATAK</sequence>
<dbReference type="GO" id="GO:0003677">
    <property type="term" value="F:DNA binding"/>
    <property type="evidence" value="ECO:0007669"/>
    <property type="project" value="UniProtKB-KW"/>
</dbReference>
<evidence type="ECO:0000256" key="1">
    <source>
        <dbReference type="ARBA" id="ARBA00010529"/>
    </source>
</evidence>
<dbReference type="RefSeq" id="WP_038324296.1">
    <property type="nucleotide sequence ID" value="NZ_JAGFNZ010000005.1"/>
</dbReference>
<dbReference type="CDD" id="cd13831">
    <property type="entry name" value="HU"/>
    <property type="match status" value="1"/>
</dbReference>
<evidence type="ECO:0000256" key="4">
    <source>
        <dbReference type="RuleBase" id="RU003939"/>
    </source>
</evidence>
<gene>
    <name evidence="6" type="ORF">J5W02_12745</name>
</gene>
<organism evidence="6 7">
    <name type="scientific">Caproiciproducens faecalis</name>
    <dbReference type="NCBI Taxonomy" id="2820301"/>
    <lineage>
        <taxon>Bacteria</taxon>
        <taxon>Bacillati</taxon>
        <taxon>Bacillota</taxon>
        <taxon>Clostridia</taxon>
        <taxon>Eubacteriales</taxon>
        <taxon>Acutalibacteraceae</taxon>
        <taxon>Caproiciproducens</taxon>
    </lineage>
</organism>
<dbReference type="Gene3D" id="4.10.520.10">
    <property type="entry name" value="IHF-like DNA-binding proteins"/>
    <property type="match status" value="1"/>
</dbReference>
<dbReference type="InterPro" id="IPR010992">
    <property type="entry name" value="IHF-like_DNA-bd_dom_sf"/>
</dbReference>
<dbReference type="SMART" id="SM00411">
    <property type="entry name" value="BHL"/>
    <property type="match status" value="1"/>
</dbReference>
<dbReference type="Pfam" id="PF00216">
    <property type="entry name" value="Bac_DNA_binding"/>
    <property type="match status" value="1"/>
</dbReference>
<dbReference type="Proteomes" id="UP000719942">
    <property type="component" value="Unassembled WGS sequence"/>
</dbReference>
<evidence type="ECO:0000256" key="2">
    <source>
        <dbReference type="ARBA" id="ARBA00023067"/>
    </source>
</evidence>
<protein>
    <submittedName>
        <fullName evidence="6">HU family DNA-binding protein</fullName>
    </submittedName>
</protein>
<reference evidence="6 7" key="1">
    <citation type="submission" date="2021-03" db="EMBL/GenBank/DDBJ databases">
        <title>Caproiciproducens sp. nov. isolated from feces of cow.</title>
        <authorList>
            <person name="Choi J.-Y."/>
        </authorList>
    </citation>
    <scope>NUCLEOTIDE SEQUENCE [LARGE SCALE GENOMIC DNA]</scope>
    <source>
        <strain evidence="6 7">AGMB10547</strain>
    </source>
</reference>
<proteinExistence type="inferred from homology"/>
<keyword evidence="2" id="KW-0226">DNA condensation</keyword>
<dbReference type="InterPro" id="IPR000119">
    <property type="entry name" value="Hist_DNA-bd"/>
</dbReference>
<dbReference type="EMBL" id="JAGFNZ010000005">
    <property type="protein sequence ID" value="MBW7573678.1"/>
    <property type="molecule type" value="Genomic_DNA"/>
</dbReference>
<comment type="caution">
    <text evidence="6">The sequence shown here is derived from an EMBL/GenBank/DDBJ whole genome shotgun (WGS) entry which is preliminary data.</text>
</comment>
<dbReference type="SUPFAM" id="SSF47729">
    <property type="entry name" value="IHF-like DNA-binding proteins"/>
    <property type="match status" value="1"/>
</dbReference>
<dbReference type="PANTHER" id="PTHR33175:SF3">
    <property type="entry name" value="DNA-BINDING PROTEIN HU-BETA"/>
    <property type="match status" value="1"/>
</dbReference>
<evidence type="ECO:0000256" key="3">
    <source>
        <dbReference type="ARBA" id="ARBA00023125"/>
    </source>
</evidence>
<accession>A0ABS7DQW3</accession>
<keyword evidence="3 6" id="KW-0238">DNA-binding</keyword>
<evidence type="ECO:0000313" key="6">
    <source>
        <dbReference type="EMBL" id="MBW7573678.1"/>
    </source>
</evidence>
<dbReference type="PANTHER" id="PTHR33175">
    <property type="entry name" value="DNA-BINDING PROTEIN HU"/>
    <property type="match status" value="1"/>
</dbReference>
<keyword evidence="7" id="KW-1185">Reference proteome</keyword>
<name>A0ABS7DQW3_9FIRM</name>
<feature type="region of interest" description="Disordered" evidence="5">
    <location>
        <begin position="53"/>
        <end position="72"/>
    </location>
</feature>
<feature type="compositionally biased region" description="Basic and acidic residues" evidence="5">
    <location>
        <begin position="53"/>
        <end position="64"/>
    </location>
</feature>